<dbReference type="EMBL" id="QXFT01003256">
    <property type="protein sequence ID" value="KAE9287633.1"/>
    <property type="molecule type" value="Genomic_DNA"/>
</dbReference>
<proteinExistence type="predicted"/>
<sequence length="122" mass="13623">MTRGEKHHVDAPEMYVEGIGGFLLDVLGVWTFSMTNVYGQTVTIDACIVEGCTGEFLVGVDFLERHRATVDFDRGEVRYPERNHEVIIPFRTTKETTDSAVAAVRLASATNLHRRAVQTVEP</sequence>
<evidence type="ECO:0000313" key="1">
    <source>
        <dbReference type="EMBL" id="KAE8977049.1"/>
    </source>
</evidence>
<dbReference type="AlphaFoldDB" id="A0A6A3IE10"/>
<dbReference type="Proteomes" id="UP000435112">
    <property type="component" value="Unassembled WGS sequence"/>
</dbReference>
<reference evidence="4 6" key="1">
    <citation type="submission" date="2018-09" db="EMBL/GenBank/DDBJ databases">
        <title>Genomic investigation of the strawberry pathogen Phytophthora fragariae indicates pathogenicity is determined by transcriptional variation in three key races.</title>
        <authorList>
            <person name="Adams T.M."/>
            <person name="Armitage A.D."/>
            <person name="Sobczyk M.K."/>
            <person name="Bates H.J."/>
            <person name="Dunwell J.M."/>
            <person name="Nellist C.F."/>
            <person name="Harrison R.J."/>
        </authorList>
    </citation>
    <scope>NUCLEOTIDE SEQUENCE [LARGE SCALE GENOMIC DNA]</scope>
    <source>
        <strain evidence="2 4">SCRP249</strain>
        <strain evidence="1 6">SCRP324</strain>
        <strain evidence="3 5">SCRP333</strain>
    </source>
</reference>
<dbReference type="Proteomes" id="UP000429607">
    <property type="component" value="Unassembled WGS sequence"/>
</dbReference>
<dbReference type="InterPro" id="IPR021109">
    <property type="entry name" value="Peptidase_aspartic_dom_sf"/>
</dbReference>
<gene>
    <name evidence="2" type="ORF">PR001_g24791</name>
    <name evidence="1" type="ORF">PR002_g25134</name>
    <name evidence="3" type="ORF">PR003_g26007</name>
</gene>
<dbReference type="Proteomes" id="UP000434957">
    <property type="component" value="Unassembled WGS sequence"/>
</dbReference>
<protein>
    <submittedName>
        <fullName evidence="2">Uncharacterized protein</fullName>
    </submittedName>
</protein>
<evidence type="ECO:0000313" key="5">
    <source>
        <dbReference type="Proteomes" id="UP000434957"/>
    </source>
</evidence>
<dbReference type="EMBL" id="QXFU01003245">
    <property type="protein sequence ID" value="KAE8977049.1"/>
    <property type="molecule type" value="Genomic_DNA"/>
</dbReference>
<organism evidence="2 4">
    <name type="scientific">Phytophthora rubi</name>
    <dbReference type="NCBI Taxonomy" id="129364"/>
    <lineage>
        <taxon>Eukaryota</taxon>
        <taxon>Sar</taxon>
        <taxon>Stramenopiles</taxon>
        <taxon>Oomycota</taxon>
        <taxon>Peronosporomycetes</taxon>
        <taxon>Peronosporales</taxon>
        <taxon>Peronosporaceae</taxon>
        <taxon>Phytophthora</taxon>
    </lineage>
</organism>
<evidence type="ECO:0000313" key="3">
    <source>
        <dbReference type="EMBL" id="KAE9287633.1"/>
    </source>
</evidence>
<keyword evidence="5" id="KW-1185">Reference proteome</keyword>
<name>A0A6A3IE10_9STRA</name>
<dbReference type="EMBL" id="QXFV01003238">
    <property type="protein sequence ID" value="KAE8978598.1"/>
    <property type="molecule type" value="Genomic_DNA"/>
</dbReference>
<evidence type="ECO:0000313" key="4">
    <source>
        <dbReference type="Proteomes" id="UP000429607"/>
    </source>
</evidence>
<accession>A0A6A3IE10</accession>
<evidence type="ECO:0000313" key="6">
    <source>
        <dbReference type="Proteomes" id="UP000435112"/>
    </source>
</evidence>
<evidence type="ECO:0000313" key="2">
    <source>
        <dbReference type="EMBL" id="KAE8978598.1"/>
    </source>
</evidence>
<dbReference type="Gene3D" id="2.40.70.10">
    <property type="entry name" value="Acid Proteases"/>
    <property type="match status" value="1"/>
</dbReference>
<comment type="caution">
    <text evidence="2">The sequence shown here is derived from an EMBL/GenBank/DDBJ whole genome shotgun (WGS) entry which is preliminary data.</text>
</comment>